<reference evidence="3" key="1">
    <citation type="submission" date="2023-01" db="EMBL/GenBank/DDBJ databases">
        <title>Genome assembly of the deep-sea coral Lophelia pertusa.</title>
        <authorList>
            <person name="Herrera S."/>
            <person name="Cordes E."/>
        </authorList>
    </citation>
    <scope>NUCLEOTIDE SEQUENCE</scope>
    <source>
        <strain evidence="3">USNM1676648</strain>
        <tissue evidence="3">Polyp</tissue>
    </source>
</reference>
<accession>A0A9W9Z8C5</accession>
<feature type="region of interest" description="Disordered" evidence="2">
    <location>
        <begin position="405"/>
        <end position="454"/>
    </location>
</feature>
<feature type="coiled-coil region" evidence="1">
    <location>
        <begin position="1109"/>
        <end position="1163"/>
    </location>
</feature>
<feature type="region of interest" description="Disordered" evidence="2">
    <location>
        <begin position="33"/>
        <end position="111"/>
    </location>
</feature>
<evidence type="ECO:0000313" key="4">
    <source>
        <dbReference type="Proteomes" id="UP001163046"/>
    </source>
</evidence>
<feature type="compositionally biased region" description="Basic and acidic residues" evidence="2">
    <location>
        <begin position="2673"/>
        <end position="2682"/>
    </location>
</feature>
<name>A0A9W9Z8C5_9CNID</name>
<feature type="coiled-coil region" evidence="1">
    <location>
        <begin position="610"/>
        <end position="637"/>
    </location>
</feature>
<organism evidence="3 4">
    <name type="scientific">Desmophyllum pertusum</name>
    <dbReference type="NCBI Taxonomy" id="174260"/>
    <lineage>
        <taxon>Eukaryota</taxon>
        <taxon>Metazoa</taxon>
        <taxon>Cnidaria</taxon>
        <taxon>Anthozoa</taxon>
        <taxon>Hexacorallia</taxon>
        <taxon>Scleractinia</taxon>
        <taxon>Caryophylliina</taxon>
        <taxon>Caryophylliidae</taxon>
        <taxon>Desmophyllum</taxon>
    </lineage>
</organism>
<dbReference type="Proteomes" id="UP001163046">
    <property type="component" value="Unassembled WGS sequence"/>
</dbReference>
<feature type="coiled-coil region" evidence="1">
    <location>
        <begin position="2448"/>
        <end position="2489"/>
    </location>
</feature>
<feature type="coiled-coil region" evidence="1">
    <location>
        <begin position="476"/>
        <end position="539"/>
    </location>
</feature>
<keyword evidence="1" id="KW-0175">Coiled coil</keyword>
<feature type="compositionally biased region" description="Basic and acidic residues" evidence="2">
    <location>
        <begin position="1558"/>
        <end position="1577"/>
    </location>
</feature>
<feature type="coiled-coil region" evidence="1">
    <location>
        <begin position="899"/>
        <end position="975"/>
    </location>
</feature>
<feature type="region of interest" description="Disordered" evidence="2">
    <location>
        <begin position="1"/>
        <end position="21"/>
    </location>
</feature>
<sequence>MASYENDIDDLTKENKLLKDGLGQRLAQTLLNMAEEQMMSPITDSDDDSHAANMQVSEEPMTSPLSRKRIARVTGDKQQRTDTGSMEDVSSQPLDKNNNDETEVSTASAPGELKAESLIRDEGRTIETILKNYEKELEALTKLVPSNDGISISDLVTKYEDTIESLKKENDHLVNRLDNIEQRIGAELLSEVENRESEADPRLKDDENYGEEGRLMAPEIMQKEERTLENVVKTYEKELDALRSLVPSEGGDGRSINDVVKTYEDKVDQLRSENESLINDSKRLAKRIGPNLVHDIETLEEISSDANEGTSQSGIDSELETEKSVKELKVTKIMDVKKSTLEDVLETYENALGVLLSDSSSSMDDLNSGNFIDDHTSNIEELKRENDILKNSVGVSLSQRLLNMAKDDESDTEQSSRDSEETAEIADGERDPDFNENESAKVLKHPSQKVSQEDALSNKMALPGELKAESLIKEEGKSIENILKNYEKELEALQSLVSNESGQPVDTITDLLTKYEDEIDTLKKEKSNLADRIEFLEGKIGADLMNDLEYQKHLHQGDSKDTLEDVRQSELKAPVIMEEEGRTLETVINCYEKELDALRKLSPNQEEGQQVSISDIIKEYEDKLDNLKDENNTRKIRFDALADRLGSNLVNDINRLNEEEVERDESSEVEKETKLEAEDPGTKNQLTAPKIMRENNSTLENVLETYEDALGLDNTGFSSEDVDKANVTGDQLKTFKEIQEENKILKDTLGEKLAQSILEMAKASKPQEDLDHDDSIHGTDGAHQNVLTELAQKRRSSLPSEGQDGRPFDLDLTAPSDDLKAKALLREKGSTVENILKNYEKEIEALSKLIPNETDSEKARRNSDEQMELLKERVGFDLVNELLLLKETDSETKQRWEAVDKMKEEEKTLADILETYERELERLKREKSAIEVLVNDNESDGQSALDIISQYEDEIEHLRDKNKELETKLSVLFARMGDHLVNDVLDIKSNQARTPRSSLKAIEIMEKQEKQLSAIIEQYENEISRLSRENETLKAIASKERVDGKPLTSLVSEYEMKIQDLLDEKHQTEANLKVLSEKVGSSLAQELLRPGETGESFSLDAIKIMENKNKTLADVTEDYEKDLARMKKEMCALQGLVSEDLEKSSIMDKISKYEDEISNLNDKLGDKALLEKKVGVGLSKQLITLDENLRDKRQENVIFKAVEVMEKDKDTTLADVLKDYEEELEKKDHEILTLKELVSGDILEIATSQESEIDQLKKVKAILANELDLISDKVGKELMDEIMKRSNQHPQTESGQFYAEIVERMETERKPLADILEDYEREIKLMRSKTEELSRKGYTLTELSEKIGKDLSKELLKADVGESSQTEDKPLFQALKLMSVEEKTLGEVIVNYEDQLAKLKRENGALHLLTDKGGSQDNSALDILSDYEEKIEKLMNENRDFNKRLQKLTERVGVELTEELFKLPDEVRQSSAEPVNELKALKTLEENQTTLAHVLMNYEERLKEDDEADLGRLVSGQAVTEDVKRAQLVHVGESEPQITISDEEPLKTTRYQQEADVDETKALEKSKLSPSDRKDISSDDQDQLKALIDVNTKLRSKLEQLSRKVGKELAEELMRSPEDEDNEIKAAVTFVSVRDLDAFDDVVAERATLTQVLESYEKQLKGTLKDEKDGFSGPLVESLIVKEDIKRAQLLRANEYDPAALTMSSDQFPLEETICDVSEAEVVSQYNVPNLDSYLIQDDEAGVSNPDIEMNESLVPDLDLRALGDLILNEPKIMAHPEESPLSRQNREIIKEEMVKLELPMHEESSNYEYMGKLLGTEIPVTEKEEQSEVPDSTWNETYLSETKAESGERETHELESLKNKVMELEKELEEEKNLKQKYEKDVQDLLQDIVELKMKQADEDDEGTPEEARQRIKEEVEFKQDNKRLQEDLRKEKKRRLSIEESKRDLLDEVDSLMRDKDMLLKQQNDSKDNEKLLEDMINLRKKLGELDTKNKHLNKEVQELKEALSEVVVTHDDEKNKLLVDCEKEKSEMTEELVASKTELETQLQELLGMNDDLKGTIKNLQEELKESSEKLSTEGDIQNNNECKDTEKDSNDEDIVSLLRKLKELEQDLNEKRSNLVYEKEKNEKLKEQLDETENSLRQTLTKYQDEIKSIETEKAKLEDELRKEIEILVNKLDLEKASAEQQRKDLENVVRREKERLKEDIETEHEREKKKLQYDFEDKEEELSRQGKKRSAELQDQEEQWKKEREELQAIFRVEKEKLQKAFDEELNRKIVENDERHEQRNEEMTMEMNRKFVKEKKEIKTTIEKRIYEQLLDKNIATESDFQEVLSKILQEHSKEIEGVENDIRKAEERFNEDKNKLVEQSDSQKEALKKMHGEEKKALESTIQNLLKEVVKLKQQRKEIRMIHKKEKETIEEIYERDRIKLKDDWELYKRDLLSKLQEDFDKKLANETTKLETRLEDMKQELQKSEQRIKELEDRLKGSVIDSEQAIQPYEEVKNENIYRDDEAHSRELKSMKKSIEEEYDNRLKVEKRKFEETLEGLRREIGNLQEKRRLIQDKIYNQDPSLVDRNFMEKSIANYKMEMLSKIEEEVTQKIAREKKPLEESIKEQQLEIDDLKRQRWELRNQMRRERSKLEEEFELERERIENQFLKEKEELKNKLDTRMQREMAKRAMEDKVNRALSPESPYSPQDSPRRLRSENVSLRDDNLRLEFDVRQLTRKLETLESSFMSSEKIKVEKMKIIQAKMPKKVTFSDEVETRTRDYTTGDPNETVLQELRQRDSQVRQLLEQKQFYEEVLSELCDEAGLFELDQNVVI</sequence>
<feature type="compositionally biased region" description="Basic and acidic residues" evidence="2">
    <location>
        <begin position="10"/>
        <end position="19"/>
    </location>
</feature>
<feature type="compositionally biased region" description="Basic and acidic residues" evidence="2">
    <location>
        <begin position="427"/>
        <end position="441"/>
    </location>
</feature>
<feature type="coiled-coil region" evidence="1">
    <location>
        <begin position="156"/>
        <end position="183"/>
    </location>
</feature>
<feature type="region of interest" description="Disordered" evidence="2">
    <location>
        <begin position="2360"/>
        <end position="2379"/>
    </location>
</feature>
<feature type="region of interest" description="Disordered" evidence="2">
    <location>
        <begin position="1895"/>
        <end position="1916"/>
    </location>
</feature>
<feature type="compositionally biased region" description="Basic and acidic residues" evidence="2">
    <location>
        <begin position="1907"/>
        <end position="1916"/>
    </location>
</feature>
<feature type="region of interest" description="Disordered" evidence="2">
    <location>
        <begin position="2673"/>
        <end position="2704"/>
    </location>
</feature>
<feature type="region of interest" description="Disordered" evidence="2">
    <location>
        <begin position="2115"/>
        <end position="2137"/>
    </location>
</feature>
<feature type="compositionally biased region" description="Basic and acidic residues" evidence="2">
    <location>
        <begin position="664"/>
        <end position="681"/>
    </location>
</feature>
<feature type="region of interest" description="Disordered" evidence="2">
    <location>
        <begin position="1550"/>
        <end position="1580"/>
    </location>
</feature>
<feature type="coiled-coil region" evidence="1">
    <location>
        <begin position="1584"/>
        <end position="1611"/>
    </location>
</feature>
<feature type="region of interest" description="Disordered" evidence="2">
    <location>
        <begin position="2064"/>
        <end position="2095"/>
    </location>
</feature>
<evidence type="ECO:0000256" key="2">
    <source>
        <dbReference type="SAM" id="MobiDB-lite"/>
    </source>
</evidence>
<feature type="region of interest" description="Disordered" evidence="2">
    <location>
        <begin position="2198"/>
        <end position="2243"/>
    </location>
</feature>
<feature type="coiled-coil region" evidence="1">
    <location>
        <begin position="1302"/>
        <end position="1336"/>
    </location>
</feature>
<feature type="coiled-coil region" evidence="1">
    <location>
        <begin position="2528"/>
        <end position="2562"/>
    </location>
</feature>
<gene>
    <name evidence="3" type="ORF">OS493_035910</name>
</gene>
<feature type="compositionally biased region" description="Basic and acidic residues" evidence="2">
    <location>
        <begin position="2064"/>
        <end position="2076"/>
    </location>
</feature>
<feature type="coiled-coil region" evidence="1">
    <location>
        <begin position="1382"/>
        <end position="1451"/>
    </location>
</feature>
<feature type="coiled-coil region" evidence="1">
    <location>
        <begin position="225"/>
        <end position="287"/>
    </location>
</feature>
<dbReference type="EMBL" id="MU826406">
    <property type="protein sequence ID" value="KAJ7376249.1"/>
    <property type="molecule type" value="Genomic_DNA"/>
</dbReference>
<feature type="coiled-coil region" evidence="1">
    <location>
        <begin position="1002"/>
        <end position="1078"/>
    </location>
</feature>
<feature type="region of interest" description="Disordered" evidence="2">
    <location>
        <begin position="659"/>
        <end position="682"/>
    </location>
</feature>
<protein>
    <submittedName>
        <fullName evidence="3">Uncharacterized protein</fullName>
    </submittedName>
</protein>
<feature type="compositionally biased region" description="Polar residues" evidence="2">
    <location>
        <begin position="81"/>
        <end position="96"/>
    </location>
</feature>
<comment type="caution">
    <text evidence="3">The sequence shown here is derived from an EMBL/GenBank/DDBJ whole genome shotgun (WGS) entry which is preliminary data.</text>
</comment>
<feature type="compositionally biased region" description="Basic and acidic residues" evidence="2">
    <location>
        <begin position="2115"/>
        <end position="2133"/>
    </location>
</feature>
<feature type="coiled-coil region" evidence="1">
    <location>
        <begin position="1217"/>
        <end position="1273"/>
    </location>
</feature>
<evidence type="ECO:0000313" key="3">
    <source>
        <dbReference type="EMBL" id="KAJ7376249.1"/>
    </source>
</evidence>
<evidence type="ECO:0000256" key="1">
    <source>
        <dbReference type="SAM" id="Coils"/>
    </source>
</evidence>
<dbReference type="OrthoDB" id="5984700at2759"/>
<proteinExistence type="predicted"/>
<keyword evidence="4" id="KW-1185">Reference proteome</keyword>